<dbReference type="Proteomes" id="UP000183656">
    <property type="component" value="Unassembled WGS sequence"/>
</dbReference>
<evidence type="ECO:0000313" key="4">
    <source>
        <dbReference type="Proteomes" id="UP000183656"/>
    </source>
</evidence>
<feature type="compositionally biased region" description="Low complexity" evidence="1">
    <location>
        <begin position="238"/>
        <end position="247"/>
    </location>
</feature>
<evidence type="ECO:0000259" key="2">
    <source>
        <dbReference type="PROSITE" id="PS50234"/>
    </source>
</evidence>
<dbReference type="OrthoDB" id="9758211at2"/>
<gene>
    <name evidence="3" type="ORF">SAMN04489707_1004140</name>
</gene>
<feature type="domain" description="VWFA" evidence="2">
    <location>
        <begin position="357"/>
        <end position="545"/>
    </location>
</feature>
<dbReference type="InterPro" id="IPR036465">
    <property type="entry name" value="vWFA_dom_sf"/>
</dbReference>
<dbReference type="InterPro" id="IPR002035">
    <property type="entry name" value="VWF_A"/>
</dbReference>
<protein>
    <submittedName>
        <fullName evidence="3">von Willebrand factor type A domain-containing protein</fullName>
    </submittedName>
</protein>
<reference evidence="3 4" key="1">
    <citation type="submission" date="2016-10" db="EMBL/GenBank/DDBJ databases">
        <authorList>
            <person name="de Groot N.N."/>
        </authorList>
    </citation>
    <scope>NUCLEOTIDE SEQUENCE [LARGE SCALE GENOMIC DNA]</scope>
    <source>
        <strain evidence="3 4">R-24608</strain>
    </source>
</reference>
<organism evidence="3 4">
    <name type="scientific">Paenacidovorax caeni</name>
    <dbReference type="NCBI Taxonomy" id="343013"/>
    <lineage>
        <taxon>Bacteria</taxon>
        <taxon>Pseudomonadati</taxon>
        <taxon>Pseudomonadota</taxon>
        <taxon>Betaproteobacteria</taxon>
        <taxon>Burkholderiales</taxon>
        <taxon>Comamonadaceae</taxon>
        <taxon>Paenacidovorax</taxon>
    </lineage>
</organism>
<feature type="region of interest" description="Disordered" evidence="1">
    <location>
        <begin position="288"/>
        <end position="309"/>
    </location>
</feature>
<dbReference type="EMBL" id="FPBX01000004">
    <property type="protein sequence ID" value="SFU44781.1"/>
    <property type="molecule type" value="Genomic_DNA"/>
</dbReference>
<dbReference type="STRING" id="343013.SAMN04489707_1004140"/>
<evidence type="ECO:0000256" key="1">
    <source>
        <dbReference type="SAM" id="MobiDB-lite"/>
    </source>
</evidence>
<dbReference type="Pfam" id="PF13519">
    <property type="entry name" value="VWA_2"/>
    <property type="match status" value="1"/>
</dbReference>
<accession>A0A1I7G8U5</accession>
<sequence length="548" mass="59293">MCRADADTPTLAALGLLLGGLSRRTLTLQTLAGASPSPSAAPRAVLSTTHLLLPAAVMQDATLARAAIAHAAAHLLYSSQAQSAGTLKPLGLAVASMIEDARVEALLMQRLPGVRRWFLQAQPAHDPHGLDVPSLLARLGRALLDDSYADGNHWVHKGRTLFAATRHDHGLADHAAFRRLASILANDLGQMRVRLDPQQCVVPAAYRDDHSYLWQYGATADDTTEALQVPAAPPPPADASAADTPPTDAEEQPIDEGICHLYPEWDYRLQRERTDWCTVREVVPPAATLHGLPPAPEPTTPWRSRRRLSRNQRLRRQWEGEELDLDAAIDVQVERRLALAPDGRLFVRPGIEAPRCSVLVLLDLSASTGDVAAGSTQPLLAVEQQAALLLARAAQAGHDRIAIHGFASNTRAAVQYLRLLDFGTPLDAVHTQRILGTRAAGSTRIGAALRHATRCLLVEPAGPRAIVLITDGAPSDIDVFDARYLTEDARAAVLAARRLGVQCQGLVVDPGADAYVRRIFGWRNYRVAETAAQLPRQLGELYDRLAAR</sequence>
<dbReference type="PANTHER" id="PTHR41248">
    <property type="entry name" value="NORD PROTEIN"/>
    <property type="match status" value="1"/>
</dbReference>
<dbReference type="AlphaFoldDB" id="A0A1I7G8U5"/>
<keyword evidence="4" id="KW-1185">Reference proteome</keyword>
<dbReference type="PROSITE" id="PS50234">
    <property type="entry name" value="VWFA"/>
    <property type="match status" value="1"/>
</dbReference>
<dbReference type="PANTHER" id="PTHR41248:SF1">
    <property type="entry name" value="NORD PROTEIN"/>
    <property type="match status" value="1"/>
</dbReference>
<dbReference type="Gene3D" id="3.40.50.410">
    <property type="entry name" value="von Willebrand factor, type A domain"/>
    <property type="match status" value="1"/>
</dbReference>
<feature type="region of interest" description="Disordered" evidence="1">
    <location>
        <begin position="227"/>
        <end position="255"/>
    </location>
</feature>
<name>A0A1I7G8U5_9BURK</name>
<dbReference type="SUPFAM" id="SSF53300">
    <property type="entry name" value="vWA-like"/>
    <property type="match status" value="1"/>
</dbReference>
<dbReference type="SMART" id="SM00327">
    <property type="entry name" value="VWA"/>
    <property type="match status" value="1"/>
</dbReference>
<evidence type="ECO:0000313" key="3">
    <source>
        <dbReference type="EMBL" id="SFU44781.1"/>
    </source>
</evidence>
<dbReference type="InterPro" id="IPR051928">
    <property type="entry name" value="NorD/CobT"/>
</dbReference>
<proteinExistence type="predicted"/>